<keyword evidence="6 8" id="KW-0496">Mitochondrion</keyword>
<evidence type="ECO:0000313" key="9">
    <source>
        <dbReference type="EMBL" id="VDD88297.1"/>
    </source>
</evidence>
<dbReference type="InterPro" id="IPR026769">
    <property type="entry name" value="Mic13"/>
</dbReference>
<comment type="subunit">
    <text evidence="8">Component of the mitochondrial contact site and cristae organizing system (MICOS) complex.</text>
</comment>
<evidence type="ECO:0000256" key="3">
    <source>
        <dbReference type="ARBA" id="ARBA00022692"/>
    </source>
</evidence>
<evidence type="ECO:0000256" key="4">
    <source>
        <dbReference type="ARBA" id="ARBA00022792"/>
    </source>
</evidence>
<dbReference type="GO" id="GO:0044284">
    <property type="term" value="C:mitochondrial crista junction"/>
    <property type="evidence" value="ECO:0007669"/>
    <property type="project" value="TreeGrafter"/>
</dbReference>
<accession>A0A0N4V1A9</accession>
<evidence type="ECO:0000313" key="10">
    <source>
        <dbReference type="Proteomes" id="UP000274131"/>
    </source>
</evidence>
<dbReference type="Proteomes" id="UP000274131">
    <property type="component" value="Unassembled WGS sequence"/>
</dbReference>
<sequence>MSFVWKLTKAGIKIGVVYAAVKLSLDYDIWSLNTGKGADNYNRLQKTIMPGLQVFSNLPSTSEMGERIEKSWNCGVKKFFNAFDSSRPRAKCS</sequence>
<gene>
    <name evidence="9" type="ORF">EVEC_LOCUS3440</name>
</gene>
<proteinExistence type="inferred from homology"/>
<evidence type="ECO:0000256" key="7">
    <source>
        <dbReference type="ARBA" id="ARBA00023136"/>
    </source>
</evidence>
<dbReference type="OrthoDB" id="5948578at2759"/>
<keyword evidence="4 8" id="KW-0999">Mitochondrion inner membrane</keyword>
<comment type="similarity">
    <text evidence="2 8">Belongs to the MICOS complex subunit Mic13 family.</text>
</comment>
<dbReference type="PANTHER" id="PTHR31816">
    <property type="entry name" value="MICOS COMPLEX SUBUNIT MIC13"/>
    <property type="match status" value="1"/>
</dbReference>
<evidence type="ECO:0000256" key="2">
    <source>
        <dbReference type="ARBA" id="ARBA00006771"/>
    </source>
</evidence>
<dbReference type="AlphaFoldDB" id="A0A0N4V1A9"/>
<dbReference type="EMBL" id="UXUI01007595">
    <property type="protein sequence ID" value="VDD88297.1"/>
    <property type="molecule type" value="Genomic_DNA"/>
</dbReference>
<organism evidence="11">
    <name type="scientific">Enterobius vermicularis</name>
    <name type="common">Human pinworm</name>
    <dbReference type="NCBI Taxonomy" id="51028"/>
    <lineage>
        <taxon>Eukaryota</taxon>
        <taxon>Metazoa</taxon>
        <taxon>Ecdysozoa</taxon>
        <taxon>Nematoda</taxon>
        <taxon>Chromadorea</taxon>
        <taxon>Rhabditida</taxon>
        <taxon>Spirurina</taxon>
        <taxon>Oxyuridomorpha</taxon>
        <taxon>Oxyuroidea</taxon>
        <taxon>Oxyuridae</taxon>
        <taxon>Enterobius</taxon>
    </lineage>
</organism>
<evidence type="ECO:0000256" key="6">
    <source>
        <dbReference type="ARBA" id="ARBA00023128"/>
    </source>
</evidence>
<keyword evidence="7" id="KW-0472">Membrane</keyword>
<dbReference type="Pfam" id="PF15884">
    <property type="entry name" value="QIL1"/>
    <property type="match status" value="1"/>
</dbReference>
<evidence type="ECO:0000256" key="1">
    <source>
        <dbReference type="ARBA" id="ARBA00004434"/>
    </source>
</evidence>
<reference evidence="9 10" key="2">
    <citation type="submission" date="2018-10" db="EMBL/GenBank/DDBJ databases">
        <authorList>
            <consortium name="Pathogen Informatics"/>
        </authorList>
    </citation>
    <scope>NUCLEOTIDE SEQUENCE [LARGE SCALE GENOMIC DNA]</scope>
</reference>
<dbReference type="WBParaSite" id="EVEC_0000373201-mRNA-1">
    <property type="protein sequence ID" value="EVEC_0000373201-mRNA-1"/>
    <property type="gene ID" value="EVEC_0000373201"/>
</dbReference>
<dbReference type="GO" id="GO:0061617">
    <property type="term" value="C:MICOS complex"/>
    <property type="evidence" value="ECO:0007669"/>
    <property type="project" value="UniProtKB-UniRule"/>
</dbReference>
<keyword evidence="5" id="KW-1133">Transmembrane helix</keyword>
<reference evidence="11" key="1">
    <citation type="submission" date="2017-02" db="UniProtKB">
        <authorList>
            <consortium name="WormBaseParasite"/>
        </authorList>
    </citation>
    <scope>IDENTIFICATION</scope>
</reference>
<comment type="subcellular location">
    <subcellularLocation>
        <location evidence="1 8">Mitochondrion inner membrane</location>
        <topology evidence="1 8">Single-pass membrane protein</topology>
    </subcellularLocation>
</comment>
<protein>
    <recommendedName>
        <fullName evidence="8">MICOS complex subunit MIC13</fullName>
    </recommendedName>
</protein>
<dbReference type="GO" id="GO:0042407">
    <property type="term" value="P:cristae formation"/>
    <property type="evidence" value="ECO:0007669"/>
    <property type="project" value="TreeGrafter"/>
</dbReference>
<keyword evidence="10" id="KW-1185">Reference proteome</keyword>
<dbReference type="STRING" id="51028.A0A0N4V1A9"/>
<comment type="function">
    <text evidence="8">Component of the MICOS complex, a large protein complex of the mitochondrial inner membrane that plays crucial roles in the maintenance of crista junctions, inner membrane architecture, and formation of contact sites to the outer membrane.</text>
</comment>
<evidence type="ECO:0000256" key="5">
    <source>
        <dbReference type="ARBA" id="ARBA00022989"/>
    </source>
</evidence>
<evidence type="ECO:0000256" key="8">
    <source>
        <dbReference type="RuleBase" id="RU363009"/>
    </source>
</evidence>
<name>A0A0N4V1A9_ENTVE</name>
<dbReference type="PANTHER" id="PTHR31816:SF3">
    <property type="entry name" value="MICOS COMPLEX SUBUNIT MIC13"/>
    <property type="match status" value="1"/>
</dbReference>
<evidence type="ECO:0000313" key="11">
    <source>
        <dbReference type="WBParaSite" id="EVEC_0000373201-mRNA-1"/>
    </source>
</evidence>
<keyword evidence="3" id="KW-0812">Transmembrane</keyword>